<feature type="region of interest" description="Disordered" evidence="1">
    <location>
        <begin position="128"/>
        <end position="153"/>
    </location>
</feature>
<reference evidence="2" key="1">
    <citation type="journal article" date="2015" name="Sci. Rep.">
        <title>Spliced leader RNA trans-splicing discovered in copepods.</title>
        <authorList>
            <person name="Yang F."/>
            <person name="Xu D."/>
            <person name="Zhuang Y."/>
            <person name="Yi X."/>
            <person name="Huang Y."/>
            <person name="Chen H."/>
            <person name="Lin S."/>
            <person name="Campbell D.A."/>
            <person name="Sturm N.R."/>
            <person name="Liu G."/>
            <person name="Zhang H."/>
        </authorList>
    </citation>
    <scope>NUCLEOTIDE SEQUENCE</scope>
</reference>
<evidence type="ECO:0000313" key="2">
    <source>
        <dbReference type="EMBL" id="ALS04724.1"/>
    </source>
</evidence>
<protein>
    <submittedName>
        <fullName evidence="2">Uncharacterized protein</fullName>
    </submittedName>
</protein>
<organism evidence="2">
    <name type="scientific">Pseudodiaptomus poplesia</name>
    <dbReference type="NCBI Taxonomy" id="213370"/>
    <lineage>
        <taxon>Eukaryota</taxon>
        <taxon>Metazoa</taxon>
        <taxon>Ecdysozoa</taxon>
        <taxon>Arthropoda</taxon>
        <taxon>Crustacea</taxon>
        <taxon>Multicrustacea</taxon>
        <taxon>Hexanauplia</taxon>
        <taxon>Copepoda</taxon>
        <taxon>Calanoida</taxon>
        <taxon>Pseudodiaptomidae</taxon>
        <taxon>Pseudodiaptomus</taxon>
    </lineage>
</organism>
<proteinExistence type="evidence at transcript level"/>
<feature type="compositionally biased region" description="Polar residues" evidence="1">
    <location>
        <begin position="128"/>
        <end position="143"/>
    </location>
</feature>
<evidence type="ECO:0000256" key="1">
    <source>
        <dbReference type="SAM" id="MobiDB-lite"/>
    </source>
</evidence>
<name>A0A0U2THD8_9MAXI</name>
<accession>A0A0U2THD8</accession>
<sequence>MRIGVAKDSQLEDDQGMIDVNEMYNSRAISTGPGRYYWAHQDAAPPQDHLTAMDNYPAMMPPYPPQAYPPVQPFQGYNLPFYQPYKPPVSYRQYVPMDYAMRIGVAKDSELEDNEGLIDVHEMYNSRAKSTGPGQNNRMQQGSKYPPVQPYTGSKYPQVQPYTGYMPISEFNTAPRTGQNLAAQPYPHILRDFFI</sequence>
<dbReference type="EMBL" id="KT754890">
    <property type="protein sequence ID" value="ALS04724.1"/>
    <property type="molecule type" value="mRNA"/>
</dbReference>
<dbReference type="AlphaFoldDB" id="A0A0U2THD8"/>